<reference evidence="10 11" key="1">
    <citation type="submission" date="2024-12" db="EMBL/GenBank/DDBJ databases">
        <title>The unique morphological basis and parallel evolutionary history of personate flowers in Penstemon.</title>
        <authorList>
            <person name="Depatie T.H."/>
            <person name="Wessinger C.A."/>
        </authorList>
    </citation>
    <scope>NUCLEOTIDE SEQUENCE [LARGE SCALE GENOMIC DNA]</scope>
    <source>
        <strain evidence="10">WTNN_2</strain>
        <tissue evidence="10">Leaf</tissue>
    </source>
</reference>
<comment type="caution">
    <text evidence="10">The sequence shown here is derived from an EMBL/GenBank/DDBJ whole genome shotgun (WGS) entry which is preliminary data.</text>
</comment>
<comment type="subcellular location">
    <subcellularLocation>
        <location evidence="1 8">Nucleus</location>
    </subcellularLocation>
</comment>
<accession>A0ABD3SL81</accession>
<keyword evidence="5 8" id="KW-0804">Transcription</keyword>
<keyword evidence="2 8" id="KW-0805">Transcription regulation</keyword>
<dbReference type="GO" id="GO:0003677">
    <property type="term" value="F:DNA binding"/>
    <property type="evidence" value="ECO:0007669"/>
    <property type="project" value="UniProtKB-KW"/>
</dbReference>
<dbReference type="Gene3D" id="6.10.250.2430">
    <property type="match status" value="1"/>
</dbReference>
<dbReference type="Pfam" id="PF02045">
    <property type="entry name" value="CBFB_NFYA"/>
    <property type="match status" value="1"/>
</dbReference>
<feature type="region of interest" description="Disordered" evidence="9">
    <location>
        <begin position="143"/>
        <end position="175"/>
    </location>
</feature>
<feature type="region of interest" description="Disordered" evidence="9">
    <location>
        <begin position="27"/>
        <end position="50"/>
    </location>
</feature>
<dbReference type="InterPro" id="IPR018362">
    <property type="entry name" value="CCAAT-binding_factor_CS"/>
</dbReference>
<evidence type="ECO:0000256" key="7">
    <source>
        <dbReference type="ARBA" id="ARBA00025911"/>
    </source>
</evidence>
<evidence type="ECO:0000256" key="2">
    <source>
        <dbReference type="ARBA" id="ARBA00023015"/>
    </source>
</evidence>
<evidence type="ECO:0000256" key="4">
    <source>
        <dbReference type="ARBA" id="ARBA00023159"/>
    </source>
</evidence>
<feature type="compositionally biased region" description="Low complexity" evidence="9">
    <location>
        <begin position="30"/>
        <end position="41"/>
    </location>
</feature>
<evidence type="ECO:0000256" key="1">
    <source>
        <dbReference type="ARBA" id="ARBA00004123"/>
    </source>
</evidence>
<comment type="subunit">
    <text evidence="7">Heterotrimeric transcription factor composed of three components, NF-YA, NF-YB and NF-YC. NF-YB and NF-YC must interact and dimerize for NF-YA association and DNA binding.</text>
</comment>
<comment type="similarity">
    <text evidence="8">Belongs to the NFYA/HAP2 subunit family.</text>
</comment>
<evidence type="ECO:0000313" key="11">
    <source>
        <dbReference type="Proteomes" id="UP001634393"/>
    </source>
</evidence>
<evidence type="ECO:0000256" key="3">
    <source>
        <dbReference type="ARBA" id="ARBA00023125"/>
    </source>
</evidence>
<feature type="compositionally biased region" description="Polar residues" evidence="9">
    <location>
        <begin position="192"/>
        <end position="206"/>
    </location>
</feature>
<protein>
    <recommendedName>
        <fullName evidence="8">Nuclear transcription factor Y subunit</fullName>
    </recommendedName>
</protein>
<sequence>MANFHEQTRPPQEVTRMSLSYHDLTAMENSSSQDQCPSSDSIQEDGNHGPQAINVPIVPFQYVYADPYLSDIYTAYGAHAMIQSQLRCGAASNRVQLPAYQPEDSPIYVNAKQYNAILRRRKARAKLEAQNKLLKSRKPYMHESRHKHAVNRVRGSGGRFLSKKEPQDSDSNPIQKADMLNANEHRLLEGVSTTEGTQVSSNPTHNGNRHYASNVR</sequence>
<proteinExistence type="inferred from homology"/>
<dbReference type="PROSITE" id="PS51152">
    <property type="entry name" value="NFYA_HAP2_2"/>
    <property type="match status" value="1"/>
</dbReference>
<evidence type="ECO:0000256" key="6">
    <source>
        <dbReference type="ARBA" id="ARBA00023242"/>
    </source>
</evidence>
<evidence type="ECO:0000256" key="8">
    <source>
        <dbReference type="RuleBase" id="RU367155"/>
    </source>
</evidence>
<organism evidence="10 11">
    <name type="scientific">Penstemon smallii</name>
    <dbReference type="NCBI Taxonomy" id="265156"/>
    <lineage>
        <taxon>Eukaryota</taxon>
        <taxon>Viridiplantae</taxon>
        <taxon>Streptophyta</taxon>
        <taxon>Embryophyta</taxon>
        <taxon>Tracheophyta</taxon>
        <taxon>Spermatophyta</taxon>
        <taxon>Magnoliopsida</taxon>
        <taxon>eudicotyledons</taxon>
        <taxon>Gunneridae</taxon>
        <taxon>Pentapetalae</taxon>
        <taxon>asterids</taxon>
        <taxon>lamiids</taxon>
        <taxon>Lamiales</taxon>
        <taxon>Plantaginaceae</taxon>
        <taxon>Cheloneae</taxon>
        <taxon>Penstemon</taxon>
    </lineage>
</organism>
<name>A0ABD3SL81_9LAMI</name>
<keyword evidence="4" id="KW-0010">Activator</keyword>
<keyword evidence="11" id="KW-1185">Reference proteome</keyword>
<evidence type="ECO:0000256" key="9">
    <source>
        <dbReference type="SAM" id="MobiDB-lite"/>
    </source>
</evidence>
<dbReference type="SMART" id="SM00521">
    <property type="entry name" value="CBF"/>
    <property type="match status" value="1"/>
</dbReference>
<dbReference type="Proteomes" id="UP001634393">
    <property type="component" value="Unassembled WGS sequence"/>
</dbReference>
<dbReference type="EMBL" id="JBJXBP010000006">
    <property type="protein sequence ID" value="KAL3825351.1"/>
    <property type="molecule type" value="Genomic_DNA"/>
</dbReference>
<evidence type="ECO:0000313" key="10">
    <source>
        <dbReference type="EMBL" id="KAL3825351.1"/>
    </source>
</evidence>
<dbReference type="GO" id="GO:0003700">
    <property type="term" value="F:DNA-binding transcription factor activity"/>
    <property type="evidence" value="ECO:0007669"/>
    <property type="project" value="UniProtKB-UniRule"/>
</dbReference>
<dbReference type="PROSITE" id="PS00686">
    <property type="entry name" value="NFYA_HAP2_1"/>
    <property type="match status" value="1"/>
</dbReference>
<evidence type="ECO:0000256" key="5">
    <source>
        <dbReference type="ARBA" id="ARBA00023163"/>
    </source>
</evidence>
<keyword evidence="6 8" id="KW-0539">Nucleus</keyword>
<comment type="function">
    <text evidence="8">Component of the sequence-specific heterotrimeric transcription factor (NF-Y) which specifically recognizes a 5'-CCAAT-3' box motif found in the promoters of its target genes.</text>
</comment>
<keyword evidence="3 8" id="KW-0238">DNA-binding</keyword>
<dbReference type="PRINTS" id="PR00616">
    <property type="entry name" value="CCAATSUBUNTB"/>
</dbReference>
<gene>
    <name evidence="10" type="ORF">ACJIZ3_021380</name>
</gene>
<feature type="region of interest" description="Disordered" evidence="9">
    <location>
        <begin position="192"/>
        <end position="216"/>
    </location>
</feature>
<dbReference type="AlphaFoldDB" id="A0ABD3SL81"/>
<dbReference type="PANTHER" id="PTHR12632">
    <property type="entry name" value="TRANSCRIPTION FACTOR NF-Y ALPHA-RELATED"/>
    <property type="match status" value="1"/>
</dbReference>
<dbReference type="GO" id="GO:0005634">
    <property type="term" value="C:nucleus"/>
    <property type="evidence" value="ECO:0007669"/>
    <property type="project" value="UniProtKB-SubCell"/>
</dbReference>
<dbReference type="InterPro" id="IPR001289">
    <property type="entry name" value="NFYA"/>
</dbReference>